<organism evidence="1 2">
    <name type="scientific">Danionella cerebrum</name>
    <dbReference type="NCBI Taxonomy" id="2873325"/>
    <lineage>
        <taxon>Eukaryota</taxon>
        <taxon>Metazoa</taxon>
        <taxon>Chordata</taxon>
        <taxon>Craniata</taxon>
        <taxon>Vertebrata</taxon>
        <taxon>Euteleostomi</taxon>
        <taxon>Actinopterygii</taxon>
        <taxon>Neopterygii</taxon>
        <taxon>Teleostei</taxon>
        <taxon>Ostariophysi</taxon>
        <taxon>Cypriniformes</taxon>
        <taxon>Danionidae</taxon>
        <taxon>Danioninae</taxon>
        <taxon>Danionella</taxon>
    </lineage>
</organism>
<evidence type="ECO:0000313" key="1">
    <source>
        <dbReference type="EMBL" id="TRY75982.1"/>
    </source>
</evidence>
<sequence length="195" mass="21268">MKRDLEALPVDNGRSSLLILVFADPHLLEGGKVHGGSARQHIVSVQVLTDVNVTLHDAITEKSSHLSHLLPVGFGIQRSFSQEDGMLFRGYTKLIVEVGDDAMFNGIFEGKDASLALGLISYIAVFLTHTDHDTLWEEFTAALPLTSHMILQKANPQISSRAKPSQKARQIYTQPGFVLQSTTATQANVRGAFSS</sequence>
<proteinExistence type="predicted"/>
<gene>
    <name evidence="1" type="ORF">DNTS_010891</name>
</gene>
<dbReference type="EMBL" id="SRMA01026708">
    <property type="protein sequence ID" value="TRY75982.1"/>
    <property type="molecule type" value="Genomic_DNA"/>
</dbReference>
<protein>
    <submittedName>
        <fullName evidence="1">Uncharacterized protein</fullName>
    </submittedName>
</protein>
<accession>A0A553PE75</accession>
<name>A0A553PE75_9TELE</name>
<feature type="non-terminal residue" evidence="1">
    <location>
        <position position="195"/>
    </location>
</feature>
<reference evidence="1 2" key="1">
    <citation type="journal article" date="2019" name="Sci. Data">
        <title>Hybrid genome assembly and annotation of Danionella translucida.</title>
        <authorList>
            <person name="Kadobianskyi M."/>
            <person name="Schulze L."/>
            <person name="Schuelke M."/>
            <person name="Judkewitz B."/>
        </authorList>
    </citation>
    <scope>NUCLEOTIDE SEQUENCE [LARGE SCALE GENOMIC DNA]</scope>
    <source>
        <strain evidence="1 2">Bolton</strain>
    </source>
</reference>
<dbReference type="Proteomes" id="UP000316079">
    <property type="component" value="Unassembled WGS sequence"/>
</dbReference>
<evidence type="ECO:0000313" key="2">
    <source>
        <dbReference type="Proteomes" id="UP000316079"/>
    </source>
</evidence>
<dbReference type="AlphaFoldDB" id="A0A553PE75"/>
<keyword evidence="2" id="KW-1185">Reference proteome</keyword>
<dbReference type="OrthoDB" id="6953074at2759"/>
<comment type="caution">
    <text evidence="1">The sequence shown here is derived from an EMBL/GenBank/DDBJ whole genome shotgun (WGS) entry which is preliminary data.</text>
</comment>